<comment type="caution">
    <text evidence="1">The sequence shown here is derived from an EMBL/GenBank/DDBJ whole genome shotgun (WGS) entry which is preliminary data.</text>
</comment>
<gene>
    <name evidence="1" type="ORF">EDD28_0055</name>
</gene>
<name>A0A3N2D6W7_9MICO</name>
<protein>
    <submittedName>
        <fullName evidence="1">Uncharacterized protein</fullName>
    </submittedName>
</protein>
<accession>A0A3N2D6W7</accession>
<dbReference type="AlphaFoldDB" id="A0A3N2D6W7"/>
<dbReference type="RefSeq" id="WP_123737817.1">
    <property type="nucleotide sequence ID" value="NZ_RKHQ01000001.1"/>
</dbReference>
<keyword evidence="2" id="KW-1185">Reference proteome</keyword>
<proteinExistence type="predicted"/>
<dbReference type="Proteomes" id="UP000275356">
    <property type="component" value="Unassembled WGS sequence"/>
</dbReference>
<dbReference type="OrthoDB" id="9994936at2"/>
<organism evidence="1 2">
    <name type="scientific">Salana multivorans</name>
    <dbReference type="NCBI Taxonomy" id="120377"/>
    <lineage>
        <taxon>Bacteria</taxon>
        <taxon>Bacillati</taxon>
        <taxon>Actinomycetota</taxon>
        <taxon>Actinomycetes</taxon>
        <taxon>Micrococcales</taxon>
        <taxon>Beutenbergiaceae</taxon>
        <taxon>Salana</taxon>
    </lineage>
</organism>
<sequence length="198" mass="20266">MVKVNAGAVVLAGAAGAARVAREGERWGVGGDNISDDVARTVAAWWQSSGSVGSALAALASGADVSVDDVAADCAALLRGTVTVAEANTLSALRAWAIARDAECVLWVCVDCMLAHHYPGEGEASGECEPWALLDEGVVTAGLDCGTPDHHAADPNAHYEGCDRRDFDAGDCEGCGSALAGERYAFTWWPDTSPAGMG</sequence>
<reference evidence="1 2" key="1">
    <citation type="submission" date="2018-11" db="EMBL/GenBank/DDBJ databases">
        <title>Sequencing the genomes of 1000 actinobacteria strains.</title>
        <authorList>
            <person name="Klenk H.-P."/>
        </authorList>
    </citation>
    <scope>NUCLEOTIDE SEQUENCE [LARGE SCALE GENOMIC DNA]</scope>
    <source>
        <strain evidence="1 2">DSM 13521</strain>
    </source>
</reference>
<evidence type="ECO:0000313" key="1">
    <source>
        <dbReference type="EMBL" id="ROR95502.1"/>
    </source>
</evidence>
<dbReference type="EMBL" id="RKHQ01000001">
    <property type="protein sequence ID" value="ROR95502.1"/>
    <property type="molecule type" value="Genomic_DNA"/>
</dbReference>
<evidence type="ECO:0000313" key="2">
    <source>
        <dbReference type="Proteomes" id="UP000275356"/>
    </source>
</evidence>